<feature type="chain" id="PRO_5018155845" description="SGTA homodimerisation domain-containing protein" evidence="5">
    <location>
        <begin position="23"/>
        <end position="165"/>
    </location>
</feature>
<evidence type="ECO:0000256" key="4">
    <source>
        <dbReference type="PROSITE-ProRule" id="PRU00339"/>
    </source>
</evidence>
<dbReference type="EMBL" id="UYRU01063608">
    <property type="protein sequence ID" value="VDN15776.1"/>
    <property type="molecule type" value="Genomic_DNA"/>
</dbReference>
<dbReference type="SUPFAM" id="SSF48452">
    <property type="entry name" value="TPR-like"/>
    <property type="match status" value="1"/>
</dbReference>
<evidence type="ECO:0000313" key="8">
    <source>
        <dbReference type="Proteomes" id="UP000281553"/>
    </source>
</evidence>
<keyword evidence="8" id="KW-1185">Reference proteome</keyword>
<dbReference type="InterPro" id="IPR011990">
    <property type="entry name" value="TPR-like_helical_dom_sf"/>
</dbReference>
<name>A0A3P7PCM3_DIBLA</name>
<dbReference type="InterPro" id="IPR032374">
    <property type="entry name" value="SGTA_dimer"/>
</dbReference>
<dbReference type="OrthoDB" id="2335338at2759"/>
<comment type="similarity">
    <text evidence="1">Belongs to the SGT family.</text>
</comment>
<keyword evidence="2" id="KW-0677">Repeat</keyword>
<dbReference type="PANTHER" id="PTHR45831">
    <property type="entry name" value="LD24721P"/>
    <property type="match status" value="1"/>
</dbReference>
<dbReference type="AlphaFoldDB" id="A0A3P7PCM3"/>
<sequence>MTEQALLTTLLRLLFLAAGIEAKPAGLMLSDSKKQLYVSIVNFLASELSNTGYSEDTIESLEVAKQCLESAFHLSDAQNDKIDNLLTIYERGLKASLSSPAPAPAAQTAAEVSPENKAVAESLKTQGNHCMTEEKFNEAVTCYSKAIELDPHNAVYFCNRWVVFF</sequence>
<dbReference type="Gene3D" id="1.25.40.10">
    <property type="entry name" value="Tetratricopeptide repeat domain"/>
    <property type="match status" value="1"/>
</dbReference>
<evidence type="ECO:0000256" key="3">
    <source>
        <dbReference type="ARBA" id="ARBA00022803"/>
    </source>
</evidence>
<dbReference type="Pfam" id="PF00515">
    <property type="entry name" value="TPR_1"/>
    <property type="match status" value="1"/>
</dbReference>
<gene>
    <name evidence="7" type="ORF">DILT_LOCUS11607</name>
</gene>
<dbReference type="InterPro" id="IPR047150">
    <property type="entry name" value="SGT"/>
</dbReference>
<dbReference type="SMART" id="SM00028">
    <property type="entry name" value="TPR"/>
    <property type="match status" value="1"/>
</dbReference>
<proteinExistence type="inferred from homology"/>
<protein>
    <recommendedName>
        <fullName evidence="6">SGTA homodimerisation domain-containing protein</fullName>
    </recommendedName>
</protein>
<dbReference type="GO" id="GO:0072380">
    <property type="term" value="C:TRC complex"/>
    <property type="evidence" value="ECO:0007669"/>
    <property type="project" value="TreeGrafter"/>
</dbReference>
<dbReference type="GO" id="GO:0060090">
    <property type="term" value="F:molecular adaptor activity"/>
    <property type="evidence" value="ECO:0007669"/>
    <property type="project" value="TreeGrafter"/>
</dbReference>
<dbReference type="PROSITE" id="PS50005">
    <property type="entry name" value="TPR"/>
    <property type="match status" value="1"/>
</dbReference>
<feature type="domain" description="SGTA homodimerisation" evidence="6">
    <location>
        <begin position="32"/>
        <end position="84"/>
    </location>
</feature>
<dbReference type="GO" id="GO:0016020">
    <property type="term" value="C:membrane"/>
    <property type="evidence" value="ECO:0007669"/>
    <property type="project" value="TreeGrafter"/>
</dbReference>
<evidence type="ECO:0000313" key="7">
    <source>
        <dbReference type="EMBL" id="VDN15776.1"/>
    </source>
</evidence>
<organism evidence="7 8">
    <name type="scientific">Dibothriocephalus latus</name>
    <name type="common">Fish tapeworm</name>
    <name type="synonym">Diphyllobothrium latum</name>
    <dbReference type="NCBI Taxonomy" id="60516"/>
    <lineage>
        <taxon>Eukaryota</taxon>
        <taxon>Metazoa</taxon>
        <taxon>Spiralia</taxon>
        <taxon>Lophotrochozoa</taxon>
        <taxon>Platyhelminthes</taxon>
        <taxon>Cestoda</taxon>
        <taxon>Eucestoda</taxon>
        <taxon>Diphyllobothriidea</taxon>
        <taxon>Diphyllobothriidae</taxon>
        <taxon>Dibothriocephalus</taxon>
    </lineage>
</organism>
<feature type="signal peptide" evidence="5">
    <location>
        <begin position="1"/>
        <end position="22"/>
    </location>
</feature>
<keyword evidence="5" id="KW-0732">Signal</keyword>
<accession>A0A3P7PCM3</accession>
<dbReference type="Pfam" id="PF16546">
    <property type="entry name" value="SGTA_dimer"/>
    <property type="match status" value="1"/>
</dbReference>
<evidence type="ECO:0000259" key="6">
    <source>
        <dbReference type="Pfam" id="PF16546"/>
    </source>
</evidence>
<evidence type="ECO:0000256" key="1">
    <source>
        <dbReference type="ARBA" id="ARBA00008175"/>
    </source>
</evidence>
<feature type="repeat" description="TPR" evidence="4">
    <location>
        <begin position="120"/>
        <end position="153"/>
    </location>
</feature>
<dbReference type="Gene3D" id="1.20.5.420">
    <property type="entry name" value="Immunoglobulin FC, subunit C"/>
    <property type="match status" value="1"/>
</dbReference>
<reference evidence="7 8" key="1">
    <citation type="submission" date="2018-11" db="EMBL/GenBank/DDBJ databases">
        <authorList>
            <consortium name="Pathogen Informatics"/>
        </authorList>
    </citation>
    <scope>NUCLEOTIDE SEQUENCE [LARGE SCALE GENOMIC DNA]</scope>
</reference>
<evidence type="ECO:0000256" key="2">
    <source>
        <dbReference type="ARBA" id="ARBA00022737"/>
    </source>
</evidence>
<dbReference type="PANTHER" id="PTHR45831:SF2">
    <property type="entry name" value="LD24721P"/>
    <property type="match status" value="1"/>
</dbReference>
<evidence type="ECO:0000256" key="5">
    <source>
        <dbReference type="SAM" id="SignalP"/>
    </source>
</evidence>
<dbReference type="Proteomes" id="UP000281553">
    <property type="component" value="Unassembled WGS sequence"/>
</dbReference>
<dbReference type="GO" id="GO:0006620">
    <property type="term" value="P:post-translational protein targeting to endoplasmic reticulum membrane"/>
    <property type="evidence" value="ECO:0007669"/>
    <property type="project" value="TreeGrafter"/>
</dbReference>
<keyword evidence="3 4" id="KW-0802">TPR repeat</keyword>
<dbReference type="InterPro" id="IPR019734">
    <property type="entry name" value="TPR_rpt"/>
</dbReference>